<feature type="transmembrane region" description="Helical" evidence="1">
    <location>
        <begin position="159"/>
        <end position="178"/>
    </location>
</feature>
<evidence type="ECO:0000313" key="2">
    <source>
        <dbReference type="EMBL" id="CAD9191662.1"/>
    </source>
</evidence>
<gene>
    <name evidence="2" type="ORF">ACAT0790_LOCUS68437</name>
</gene>
<keyword evidence="1" id="KW-0812">Transmembrane</keyword>
<feature type="transmembrane region" description="Helical" evidence="1">
    <location>
        <begin position="259"/>
        <end position="279"/>
    </location>
</feature>
<organism evidence="2">
    <name type="scientific">Alexandrium catenella</name>
    <name type="common">Red tide dinoflagellate</name>
    <name type="synonym">Gonyaulax catenella</name>
    <dbReference type="NCBI Taxonomy" id="2925"/>
    <lineage>
        <taxon>Eukaryota</taxon>
        <taxon>Sar</taxon>
        <taxon>Alveolata</taxon>
        <taxon>Dinophyceae</taxon>
        <taxon>Gonyaulacales</taxon>
        <taxon>Pyrocystaceae</taxon>
        <taxon>Alexandrium</taxon>
    </lineage>
</organism>
<feature type="transmembrane region" description="Helical" evidence="1">
    <location>
        <begin position="228"/>
        <end position="247"/>
    </location>
</feature>
<accession>A0A7S1SDC9</accession>
<sequence>MAQLTSLGFVQFLAAAHIFSYQLWSVRVGFFKDNCFQHWAAGWYSFLFASEGFRLTYAQLKGPVPEDMGPIGPYLCEKAVRLYPAYLISIALLAATESVPWSSAYVNVVPVFTWTGTKAGGWHTAWNGAGWVISDLAFHSVCWRFVYPRLLLLSEAMCWRVLCASLCFAYIRILAYATGISVDLVMWAPYTFCHFLCGMCLAKLFVANGMGITGTRDLLKLEFWPHRFACSALLSLTAFLLVIIEGPNPNDLLALAPHALWLGALMPFHLLLIWALALEEGPLAALCLQPPLAWLGGAANAMLVIHWNAVLLAKRYLYLMSSWPLTGKTKFAAVILPTTCAIAVLAHLAVERPLQGLKRRRRELLHPKDE</sequence>
<dbReference type="EMBL" id="HBGE01114691">
    <property type="protein sequence ID" value="CAD9191662.1"/>
    <property type="molecule type" value="Transcribed_RNA"/>
</dbReference>
<proteinExistence type="predicted"/>
<reference evidence="2" key="1">
    <citation type="submission" date="2021-01" db="EMBL/GenBank/DDBJ databases">
        <authorList>
            <person name="Corre E."/>
            <person name="Pelletier E."/>
            <person name="Niang G."/>
            <person name="Scheremetjew M."/>
            <person name="Finn R."/>
            <person name="Kale V."/>
            <person name="Holt S."/>
            <person name="Cochrane G."/>
            <person name="Meng A."/>
            <person name="Brown T."/>
            <person name="Cohen L."/>
        </authorList>
    </citation>
    <scope>NUCLEOTIDE SEQUENCE</scope>
    <source>
        <strain evidence="2">OF101</strain>
    </source>
</reference>
<dbReference type="AlphaFoldDB" id="A0A7S1SDC9"/>
<evidence type="ECO:0008006" key="3">
    <source>
        <dbReference type="Google" id="ProtNLM"/>
    </source>
</evidence>
<keyword evidence="1" id="KW-1133">Transmembrane helix</keyword>
<protein>
    <recommendedName>
        <fullName evidence="3">Acyltransferase 3 domain-containing protein</fullName>
    </recommendedName>
</protein>
<name>A0A7S1SDC9_ALECA</name>
<feature type="transmembrane region" description="Helical" evidence="1">
    <location>
        <begin position="331"/>
        <end position="350"/>
    </location>
</feature>
<feature type="transmembrane region" description="Helical" evidence="1">
    <location>
        <begin position="128"/>
        <end position="147"/>
    </location>
</feature>
<evidence type="ECO:0000256" key="1">
    <source>
        <dbReference type="SAM" id="Phobius"/>
    </source>
</evidence>
<feature type="transmembrane region" description="Helical" evidence="1">
    <location>
        <begin position="184"/>
        <end position="207"/>
    </location>
</feature>
<keyword evidence="1" id="KW-0472">Membrane</keyword>
<feature type="transmembrane region" description="Helical" evidence="1">
    <location>
        <begin position="291"/>
        <end position="311"/>
    </location>
</feature>